<gene>
    <name evidence="2" type="ORF">LCGC14_0423390</name>
</gene>
<organism evidence="2">
    <name type="scientific">marine sediment metagenome</name>
    <dbReference type="NCBI Taxonomy" id="412755"/>
    <lineage>
        <taxon>unclassified sequences</taxon>
        <taxon>metagenomes</taxon>
        <taxon>ecological metagenomes</taxon>
    </lineage>
</organism>
<evidence type="ECO:0000256" key="1">
    <source>
        <dbReference type="SAM" id="MobiDB-lite"/>
    </source>
</evidence>
<comment type="caution">
    <text evidence="2">The sequence shown here is derived from an EMBL/GenBank/DDBJ whole genome shotgun (WGS) entry which is preliminary data.</text>
</comment>
<dbReference type="AlphaFoldDB" id="A0A0F9VC80"/>
<protein>
    <submittedName>
        <fullName evidence="2">Uncharacterized protein</fullName>
    </submittedName>
</protein>
<proteinExistence type="predicted"/>
<dbReference type="EMBL" id="LAZR01000388">
    <property type="protein sequence ID" value="KKN71176.1"/>
    <property type="molecule type" value="Genomic_DNA"/>
</dbReference>
<evidence type="ECO:0000313" key="2">
    <source>
        <dbReference type="EMBL" id="KKN71176.1"/>
    </source>
</evidence>
<feature type="region of interest" description="Disordered" evidence="1">
    <location>
        <begin position="50"/>
        <end position="71"/>
    </location>
</feature>
<sequence>MQDLNIPLNARQWAQVTEALASLNEGEPATPAQVALWVCRQLRSEVLHNESKKANNASDRSIRQALKGEGW</sequence>
<reference evidence="2" key="1">
    <citation type="journal article" date="2015" name="Nature">
        <title>Complex archaea that bridge the gap between prokaryotes and eukaryotes.</title>
        <authorList>
            <person name="Spang A."/>
            <person name="Saw J.H."/>
            <person name="Jorgensen S.L."/>
            <person name="Zaremba-Niedzwiedzka K."/>
            <person name="Martijn J."/>
            <person name="Lind A.E."/>
            <person name="van Eijk R."/>
            <person name="Schleper C."/>
            <person name="Guy L."/>
            <person name="Ettema T.J."/>
        </authorList>
    </citation>
    <scope>NUCLEOTIDE SEQUENCE</scope>
</reference>
<name>A0A0F9VC80_9ZZZZ</name>
<accession>A0A0F9VC80</accession>